<evidence type="ECO:0008006" key="5">
    <source>
        <dbReference type="Google" id="ProtNLM"/>
    </source>
</evidence>
<evidence type="ECO:0000259" key="1">
    <source>
        <dbReference type="Pfam" id="PF13358"/>
    </source>
</evidence>
<dbReference type="InterPro" id="IPR025959">
    <property type="entry name" value="Winged_HTH_dom"/>
</dbReference>
<feature type="domain" description="Tc1-like transposase DDE" evidence="1">
    <location>
        <begin position="147"/>
        <end position="287"/>
    </location>
</feature>
<feature type="non-terminal residue" evidence="3">
    <location>
        <position position="310"/>
    </location>
</feature>
<accession>A0A9W8MIP0</accession>
<proteinExistence type="predicted"/>
<dbReference type="GO" id="GO:0003676">
    <property type="term" value="F:nucleic acid binding"/>
    <property type="evidence" value="ECO:0007669"/>
    <property type="project" value="InterPro"/>
</dbReference>
<comment type="caution">
    <text evidence="3">The sequence shown here is derived from an EMBL/GenBank/DDBJ whole genome shotgun (WGS) entry which is preliminary data.</text>
</comment>
<protein>
    <recommendedName>
        <fullName evidence="5">Tc1-like transposase DDE domain-containing protein</fullName>
    </recommendedName>
</protein>
<organism evidence="3 4">
    <name type="scientific">Candolleomyces eurysporus</name>
    <dbReference type="NCBI Taxonomy" id="2828524"/>
    <lineage>
        <taxon>Eukaryota</taxon>
        <taxon>Fungi</taxon>
        <taxon>Dikarya</taxon>
        <taxon>Basidiomycota</taxon>
        <taxon>Agaricomycotina</taxon>
        <taxon>Agaricomycetes</taxon>
        <taxon>Agaricomycetidae</taxon>
        <taxon>Agaricales</taxon>
        <taxon>Agaricineae</taxon>
        <taxon>Psathyrellaceae</taxon>
        <taxon>Candolleomyces</taxon>
    </lineage>
</organism>
<evidence type="ECO:0000259" key="2">
    <source>
        <dbReference type="Pfam" id="PF13592"/>
    </source>
</evidence>
<dbReference type="Pfam" id="PF13358">
    <property type="entry name" value="DDE_3"/>
    <property type="match status" value="1"/>
</dbReference>
<reference evidence="3" key="1">
    <citation type="submission" date="2022-06" db="EMBL/GenBank/DDBJ databases">
        <title>Genome Sequence of Candolleomyces eurysporus.</title>
        <authorList>
            <person name="Buettner E."/>
        </authorList>
    </citation>
    <scope>NUCLEOTIDE SEQUENCE</scope>
    <source>
        <strain evidence="3">VTCC 930004</strain>
    </source>
</reference>
<dbReference type="OrthoDB" id="2266637at2759"/>
<name>A0A9W8MIP0_9AGAR</name>
<dbReference type="InterPro" id="IPR036397">
    <property type="entry name" value="RNaseH_sf"/>
</dbReference>
<dbReference type="PANTHER" id="PTHR46564:SF1">
    <property type="entry name" value="TRANSPOSASE"/>
    <property type="match status" value="1"/>
</dbReference>
<dbReference type="InterPro" id="IPR012337">
    <property type="entry name" value="RNaseH-like_sf"/>
</dbReference>
<dbReference type="Proteomes" id="UP001140091">
    <property type="component" value="Unassembled WGS sequence"/>
</dbReference>
<dbReference type="InterPro" id="IPR038717">
    <property type="entry name" value="Tc1-like_DDE_dom"/>
</dbReference>
<dbReference type="NCBIfam" id="NF033545">
    <property type="entry name" value="transpos_IS630"/>
    <property type="match status" value="1"/>
</dbReference>
<keyword evidence="4" id="KW-1185">Reference proteome</keyword>
<dbReference type="SUPFAM" id="SSF53098">
    <property type="entry name" value="Ribonuclease H-like"/>
    <property type="match status" value="1"/>
</dbReference>
<dbReference type="EMBL" id="JANBPK010000781">
    <property type="protein sequence ID" value="KAJ2932106.1"/>
    <property type="molecule type" value="Genomic_DNA"/>
</dbReference>
<dbReference type="InterPro" id="IPR047655">
    <property type="entry name" value="Transpos_IS630-like"/>
</dbReference>
<gene>
    <name evidence="3" type="ORF">H1R20_g5000</name>
</gene>
<dbReference type="PANTHER" id="PTHR46564">
    <property type="entry name" value="TRANSPOSASE"/>
    <property type="match status" value="1"/>
</dbReference>
<feature type="domain" description="Winged helix-turn helix" evidence="2">
    <location>
        <begin position="88"/>
        <end position="134"/>
    </location>
</feature>
<dbReference type="InterPro" id="IPR009057">
    <property type="entry name" value="Homeodomain-like_sf"/>
</dbReference>
<evidence type="ECO:0000313" key="4">
    <source>
        <dbReference type="Proteomes" id="UP001140091"/>
    </source>
</evidence>
<dbReference type="Pfam" id="PF13592">
    <property type="entry name" value="HTH_33"/>
    <property type="match status" value="1"/>
</dbReference>
<evidence type="ECO:0000313" key="3">
    <source>
        <dbReference type="EMBL" id="KAJ2932106.1"/>
    </source>
</evidence>
<dbReference type="Gene3D" id="3.30.420.10">
    <property type="entry name" value="Ribonuclease H-like superfamily/Ribonuclease H"/>
    <property type="match status" value="1"/>
</dbReference>
<sequence length="310" mass="35267">MAIGNRRYIAREVKETAVAMSFYLGSKQIEQATGISQRTVNRVRQLARSTGSVVRNPLQTGRSRALNSLHLAYAEGLIERTPDLYIFELQEQLEEAYGLHVDPTTISRSLKRAGFTRKKLNRPAIERNEELRAQYQAFVGENYSPEQLVFVDESACNRNTTKRSHGWAPVGTRSRRRDYFVRGQRYSILPALSLDGILHLDIIDRAYTSELFNGFIDGLLNNMNPFPAPNSVIVMDNASIHKSDELRAMVEQQGMRILFLPPYSPDYNPIEEAFSAIKAWIRANRDYVRGELSAGTPENARGWFKDCGYL</sequence>
<dbReference type="SUPFAM" id="SSF46689">
    <property type="entry name" value="Homeodomain-like"/>
    <property type="match status" value="1"/>
</dbReference>
<dbReference type="AlphaFoldDB" id="A0A9W8MIP0"/>